<gene>
    <name evidence="2" type="ORF">STRTUCAR8_08084</name>
</gene>
<feature type="compositionally biased region" description="Low complexity" evidence="1">
    <location>
        <begin position="123"/>
        <end position="138"/>
    </location>
</feature>
<feature type="region of interest" description="Disordered" evidence="1">
    <location>
        <begin position="123"/>
        <end position="187"/>
    </location>
</feature>
<dbReference type="AlphaFoldDB" id="L7FGZ5"/>
<comment type="caution">
    <text evidence="2">The sequence shown here is derived from an EMBL/GenBank/DDBJ whole genome shotgun (WGS) entry which is preliminary data.</text>
</comment>
<feature type="compositionally biased region" description="Basic and acidic residues" evidence="1">
    <location>
        <begin position="87"/>
        <end position="96"/>
    </location>
</feature>
<evidence type="ECO:0000256" key="1">
    <source>
        <dbReference type="SAM" id="MobiDB-lite"/>
    </source>
</evidence>
<name>L7FGZ5_STRT8</name>
<evidence type="ECO:0000313" key="2">
    <source>
        <dbReference type="EMBL" id="ELP70464.1"/>
    </source>
</evidence>
<organism evidence="2 3">
    <name type="scientific">Streptomyces turgidiscabies (strain Car8)</name>
    <dbReference type="NCBI Taxonomy" id="698760"/>
    <lineage>
        <taxon>Bacteria</taxon>
        <taxon>Bacillati</taxon>
        <taxon>Actinomycetota</taxon>
        <taxon>Actinomycetes</taxon>
        <taxon>Kitasatosporales</taxon>
        <taxon>Streptomycetaceae</taxon>
        <taxon>Streptomyces</taxon>
    </lineage>
</organism>
<sequence length="214" mass="22412">MGRGCFASRRTGDSGVRALLRERSRGAHPRRCRTGASATDARCSSGAKVHRGVQWGVPGGRWWFTTSRSAVRPGAGFGILSRRAREHARGDPRRGEAGGGARADAAARPTRVAAAGLRFTRAPSAVSRARSDASAAIRTVSRAQRRRAGEPSSRRPGERGDEGDADEGVSGAQDGVLGRPKRSGSAAAVAITAILRQAPRHAGFTPSRVPRTGC</sequence>
<reference evidence="2 3" key="1">
    <citation type="journal article" date="2011" name="Plasmid">
        <title>Streptomyces turgidiscabies Car8 contains a modular pathogenicity island that shares virulence genes with other actinobacterial plant pathogens.</title>
        <authorList>
            <person name="Huguet-Tapia J.C."/>
            <person name="Badger J.H."/>
            <person name="Loria R."/>
            <person name="Pettis G.S."/>
        </authorList>
    </citation>
    <scope>NUCLEOTIDE SEQUENCE [LARGE SCALE GENOMIC DNA]</scope>
    <source>
        <strain evidence="2 3">Car8</strain>
    </source>
</reference>
<evidence type="ECO:0000313" key="3">
    <source>
        <dbReference type="Proteomes" id="UP000010931"/>
    </source>
</evidence>
<accession>L7FGZ5</accession>
<dbReference type="EMBL" id="AEJB01000072">
    <property type="protein sequence ID" value="ELP70464.1"/>
    <property type="molecule type" value="Genomic_DNA"/>
</dbReference>
<protein>
    <submittedName>
        <fullName evidence="2">Uncharacterized protein</fullName>
    </submittedName>
</protein>
<feature type="region of interest" description="Disordered" evidence="1">
    <location>
        <begin position="82"/>
        <end position="109"/>
    </location>
</feature>
<keyword evidence="3" id="KW-1185">Reference proteome</keyword>
<dbReference type="PATRIC" id="fig|698760.3.peg.904"/>
<feature type="compositionally biased region" description="Basic and acidic residues" evidence="1">
    <location>
        <begin position="147"/>
        <end position="162"/>
    </location>
</feature>
<dbReference type="Proteomes" id="UP000010931">
    <property type="component" value="Unassembled WGS sequence"/>
</dbReference>
<proteinExistence type="predicted"/>